<sequence length="294" mass="34046">MKEGIVNYGDHPLKQLKLYQLDESNEETLLLIHGGAWRDPNNTYNDFEDMIGHIQKNQYSAKYNLVAMNYRLSPEVKHPYHLWDVLEGLQFLVQNYNIRKILIAGHSVGATLMLQLLDYNKVLDSGFRKLQDDLKDDKASAIREGVDLNVPLEKERTLLNETMENLQLKTFCFIDGIYDVVQLVDEYGSPYESFINDAFSSPEQYSEATQLSSTTIDVRSPFSFNILLENVLKELKLVVLQSNQDELLSMRQTNLFIEYLTQKNLIFRSVVGEWGEHEQVYRHEDVAKIVLDSI</sequence>
<reference evidence="5 6" key="1">
    <citation type="submission" date="2015-11" db="EMBL/GenBank/DDBJ databases">
        <title>The genome of Debaryomyces fabryi.</title>
        <authorList>
            <person name="Tafer H."/>
            <person name="Lopandic K."/>
        </authorList>
    </citation>
    <scope>NUCLEOTIDE SEQUENCE [LARGE SCALE GENOMIC DNA]</scope>
    <source>
        <strain evidence="5 6">CBS 789</strain>
    </source>
</reference>
<feature type="active site" description="Nucleophile" evidence="3">
    <location>
        <position position="107"/>
    </location>
</feature>
<evidence type="ECO:0000313" key="6">
    <source>
        <dbReference type="Proteomes" id="UP000054251"/>
    </source>
</evidence>
<proteinExistence type="inferred from homology"/>
<dbReference type="UniPathway" id="UPA00333">
    <property type="reaction ID" value="UER00454"/>
</dbReference>
<comment type="subunit">
    <text evidence="3">Homodimer.</text>
</comment>
<dbReference type="RefSeq" id="XP_015465706.1">
    <property type="nucleotide sequence ID" value="XM_015613454.1"/>
</dbReference>
<comment type="similarity">
    <text evidence="3">Belongs to the kynurenine formamidase family.</text>
</comment>
<comment type="domain">
    <text evidence="3">The main chain amide nitrogen atoms of the second glycine and its adjacent residue in the HGGXW motif define the oxyanion hole, and stabilize the oxyanion that forms during the nucleophilic attack by the catalytic serine during substrate cleavage.</text>
</comment>
<dbReference type="PANTHER" id="PTHR48081:SF33">
    <property type="entry name" value="KYNURENINE FORMAMIDASE"/>
    <property type="match status" value="1"/>
</dbReference>
<dbReference type="Pfam" id="PF20434">
    <property type="entry name" value="BD-FAE"/>
    <property type="match status" value="1"/>
</dbReference>
<evidence type="ECO:0000313" key="5">
    <source>
        <dbReference type="EMBL" id="KRZ99603.1"/>
    </source>
</evidence>
<keyword evidence="2 3" id="KW-0823">Tryptophan catabolism</keyword>
<comment type="function">
    <text evidence="3">Catalyzes the hydrolysis of N-formyl-L-kynurenine to L-kynurenine, the second step in the kynurenine pathway of tryptophan degradation. Kynurenine may be further oxidized to nicotinic acid, NAD(H) and NADP(H). Required for elimination of toxic metabolites.</text>
</comment>
<keyword evidence="1 3" id="KW-0378">Hydrolase</keyword>
<accession>A0A0V1PTL7</accession>
<feature type="active site" evidence="3">
    <location>
        <position position="245"/>
    </location>
</feature>
<keyword evidence="6" id="KW-1185">Reference proteome</keyword>
<dbReference type="GO" id="GO:0034354">
    <property type="term" value="P:'de novo' NAD+ biosynthetic process from L-tryptophan"/>
    <property type="evidence" value="ECO:0007669"/>
    <property type="project" value="UniProtKB-UniRule"/>
</dbReference>
<evidence type="ECO:0000256" key="3">
    <source>
        <dbReference type="HAMAP-Rule" id="MF_03014"/>
    </source>
</evidence>
<comment type="caution">
    <text evidence="5">The sequence shown here is derived from an EMBL/GenBank/DDBJ whole genome shotgun (WGS) entry which is preliminary data.</text>
</comment>
<dbReference type="InterPro" id="IPR050300">
    <property type="entry name" value="GDXG_lipolytic_enzyme"/>
</dbReference>
<evidence type="ECO:0000256" key="1">
    <source>
        <dbReference type="ARBA" id="ARBA00022801"/>
    </source>
</evidence>
<dbReference type="Proteomes" id="UP000054251">
    <property type="component" value="Unassembled WGS sequence"/>
</dbReference>
<name>A0A0V1PTL7_9ASCO</name>
<organism evidence="5 6">
    <name type="scientific">Debaryomyces fabryi</name>
    <dbReference type="NCBI Taxonomy" id="58627"/>
    <lineage>
        <taxon>Eukaryota</taxon>
        <taxon>Fungi</taxon>
        <taxon>Dikarya</taxon>
        <taxon>Ascomycota</taxon>
        <taxon>Saccharomycotina</taxon>
        <taxon>Pichiomycetes</taxon>
        <taxon>Debaryomycetaceae</taxon>
        <taxon>Debaryomyces</taxon>
    </lineage>
</organism>
<dbReference type="SUPFAM" id="SSF53474">
    <property type="entry name" value="alpha/beta-Hydrolases"/>
    <property type="match status" value="1"/>
</dbReference>
<gene>
    <name evidence="3" type="primary">BNA7</name>
    <name evidence="5" type="ORF">AC631_04625</name>
</gene>
<dbReference type="GeneID" id="26841634"/>
<dbReference type="AlphaFoldDB" id="A0A0V1PTL7"/>
<dbReference type="Gene3D" id="3.40.50.1820">
    <property type="entry name" value="alpha/beta hydrolase"/>
    <property type="match status" value="1"/>
</dbReference>
<dbReference type="EMBL" id="LMYN01000131">
    <property type="protein sequence ID" value="KRZ99603.1"/>
    <property type="molecule type" value="Genomic_DNA"/>
</dbReference>
<evidence type="ECO:0000259" key="4">
    <source>
        <dbReference type="Pfam" id="PF20434"/>
    </source>
</evidence>
<comment type="catalytic activity">
    <reaction evidence="3">
        <text>N-formyl-L-kynurenine + H2O = L-kynurenine + formate + H(+)</text>
        <dbReference type="Rhea" id="RHEA:13009"/>
        <dbReference type="ChEBI" id="CHEBI:15377"/>
        <dbReference type="ChEBI" id="CHEBI:15378"/>
        <dbReference type="ChEBI" id="CHEBI:15740"/>
        <dbReference type="ChEBI" id="CHEBI:57959"/>
        <dbReference type="ChEBI" id="CHEBI:58629"/>
        <dbReference type="EC" id="3.5.1.9"/>
    </reaction>
</comment>
<feature type="active site" evidence="3">
    <location>
        <position position="277"/>
    </location>
</feature>
<dbReference type="InterPro" id="IPR049492">
    <property type="entry name" value="BD-FAE-like_dom"/>
</dbReference>
<dbReference type="GO" id="GO:0004061">
    <property type="term" value="F:arylformamidase activity"/>
    <property type="evidence" value="ECO:0007669"/>
    <property type="project" value="UniProtKB-UniRule"/>
</dbReference>
<feature type="short sequence motif" description="HGGXW" evidence="3">
    <location>
        <begin position="33"/>
        <end position="37"/>
    </location>
</feature>
<dbReference type="HAMAP" id="MF_03014">
    <property type="entry name" value="KFase"/>
    <property type="match status" value="1"/>
</dbReference>
<comment type="pathway">
    <text evidence="3">Amino-acid degradation; L-tryptophan degradation via kynurenine pathway; L-kynurenine from L-tryptophan: step 2/2.</text>
</comment>
<dbReference type="InterPro" id="IPR029058">
    <property type="entry name" value="AB_hydrolase_fold"/>
</dbReference>
<dbReference type="PANTHER" id="PTHR48081">
    <property type="entry name" value="AB HYDROLASE SUPERFAMILY PROTEIN C4A8.06C"/>
    <property type="match status" value="1"/>
</dbReference>
<dbReference type="InterPro" id="IPR027519">
    <property type="entry name" value="KFase_ver/fungi-typ"/>
</dbReference>
<evidence type="ECO:0000256" key="2">
    <source>
        <dbReference type="ARBA" id="ARBA00023079"/>
    </source>
</evidence>
<dbReference type="GO" id="GO:0019441">
    <property type="term" value="P:L-tryptophan catabolic process to kynurenine"/>
    <property type="evidence" value="ECO:0007669"/>
    <property type="project" value="UniProtKB-UniRule"/>
</dbReference>
<dbReference type="ESTHER" id="9asco-a0a0v1ptl7">
    <property type="family name" value="Kynurenine-formamidase"/>
</dbReference>
<feature type="domain" description="BD-FAE-like" evidence="4">
    <location>
        <begin position="23"/>
        <end position="135"/>
    </location>
</feature>
<protein>
    <recommendedName>
        <fullName evidence="3">Kynurenine formamidase</fullName>
        <shortName evidence="3">KFA</shortName>
        <shortName evidence="3">KFase</shortName>
        <ecNumber evidence="3">3.5.1.9</ecNumber>
    </recommendedName>
    <alternativeName>
        <fullName evidence="3">Arylformamidase</fullName>
    </alternativeName>
    <alternativeName>
        <fullName evidence="3">N-formylkynurenine formamidase</fullName>
        <shortName evidence="3">FKF</shortName>
    </alternativeName>
</protein>
<dbReference type="EC" id="3.5.1.9" evidence="3"/>
<dbReference type="OrthoDB" id="420264at2759"/>